<evidence type="ECO:0000256" key="2">
    <source>
        <dbReference type="SAM" id="MobiDB-lite"/>
    </source>
</evidence>
<evidence type="ECO:0008006" key="6">
    <source>
        <dbReference type="Google" id="ProtNLM"/>
    </source>
</evidence>
<protein>
    <recommendedName>
        <fullName evidence="6">DUF5667 domain-containing protein</fullName>
    </recommendedName>
</protein>
<keyword evidence="1" id="KW-0175">Coiled coil</keyword>
<name>A0ABY6Z6Y3_9BACL</name>
<sequence length="331" mass="35076">MRKTILLSAVSLCALLGMLCSQSPVYADDNSRDSHSRHAENTSKSGHSTLFNQGQLNETSNASTHSNNDDHTNSDVQVSINLSQIVTQFQQAISHDGINSTLGSHPARSHTSETKDNHTPATKPNAPTNQTNSTVIPGGLNESNSSLSITSHLSSGSTNSSDNHTSQSRGHQSGKGHTKSNEVPGGSSLSKVTVGPSTRASVNVGLTAALAAYHTATAEDTQAQTQLSNAMNLYLQLVRQAIQTGQQNVLTAHNGNIQAVLDNLQRALQEQNQNNQLLNALRNEANGNPTSLVGTLQNMTSVEDKKAMNLTTATKMLQGTSMDIRSAMKSS</sequence>
<keyword evidence="3" id="KW-0732">Signal</keyword>
<evidence type="ECO:0000313" key="5">
    <source>
        <dbReference type="Proteomes" id="UP001164803"/>
    </source>
</evidence>
<feature type="region of interest" description="Disordered" evidence="2">
    <location>
        <begin position="97"/>
        <end position="194"/>
    </location>
</feature>
<dbReference type="EMBL" id="CP104064">
    <property type="protein sequence ID" value="WAH37931.1"/>
    <property type="molecule type" value="Genomic_DNA"/>
</dbReference>
<organism evidence="4 5">
    <name type="scientific">Alicyclobacillus dauci</name>
    <dbReference type="NCBI Taxonomy" id="1475485"/>
    <lineage>
        <taxon>Bacteria</taxon>
        <taxon>Bacillati</taxon>
        <taxon>Bacillota</taxon>
        <taxon>Bacilli</taxon>
        <taxon>Bacillales</taxon>
        <taxon>Alicyclobacillaceae</taxon>
        <taxon>Alicyclobacillus</taxon>
    </lineage>
</organism>
<gene>
    <name evidence="4" type="ORF">NZD86_05415</name>
</gene>
<feature type="coiled-coil region" evidence="1">
    <location>
        <begin position="254"/>
        <end position="288"/>
    </location>
</feature>
<dbReference type="Proteomes" id="UP001164803">
    <property type="component" value="Chromosome"/>
</dbReference>
<reference evidence="4" key="1">
    <citation type="submission" date="2022-08" db="EMBL/GenBank/DDBJ databases">
        <title>Alicyclobacillus dauci DSM2870, complete genome.</title>
        <authorList>
            <person name="Wang Q."/>
            <person name="Cai R."/>
            <person name="Wang Z."/>
        </authorList>
    </citation>
    <scope>NUCLEOTIDE SEQUENCE</scope>
    <source>
        <strain evidence="4">DSM 28700</strain>
    </source>
</reference>
<feature type="region of interest" description="Disordered" evidence="2">
    <location>
        <begin position="26"/>
        <end position="52"/>
    </location>
</feature>
<proteinExistence type="predicted"/>
<feature type="chain" id="PRO_5045150736" description="DUF5667 domain-containing protein" evidence="3">
    <location>
        <begin position="28"/>
        <end position="331"/>
    </location>
</feature>
<feature type="compositionally biased region" description="Polar residues" evidence="2">
    <location>
        <begin position="42"/>
        <end position="52"/>
    </location>
</feature>
<feature type="signal peptide" evidence="3">
    <location>
        <begin position="1"/>
        <end position="27"/>
    </location>
</feature>
<accession>A0ABY6Z6Y3</accession>
<dbReference type="RefSeq" id="WP_268045465.1">
    <property type="nucleotide sequence ID" value="NZ_CP104064.1"/>
</dbReference>
<evidence type="ECO:0000313" key="4">
    <source>
        <dbReference type="EMBL" id="WAH37931.1"/>
    </source>
</evidence>
<evidence type="ECO:0000256" key="3">
    <source>
        <dbReference type="SAM" id="SignalP"/>
    </source>
</evidence>
<feature type="compositionally biased region" description="Basic and acidic residues" evidence="2">
    <location>
        <begin position="29"/>
        <end position="41"/>
    </location>
</feature>
<evidence type="ECO:0000256" key="1">
    <source>
        <dbReference type="SAM" id="Coils"/>
    </source>
</evidence>
<keyword evidence="5" id="KW-1185">Reference proteome</keyword>
<feature type="compositionally biased region" description="Polar residues" evidence="2">
    <location>
        <begin position="119"/>
        <end position="135"/>
    </location>
</feature>
<feature type="compositionally biased region" description="Low complexity" evidence="2">
    <location>
        <begin position="143"/>
        <end position="166"/>
    </location>
</feature>